<dbReference type="InterPro" id="IPR003497">
    <property type="entry name" value="BRO_N_domain"/>
</dbReference>
<dbReference type="SMART" id="SM01040">
    <property type="entry name" value="Bro-N"/>
    <property type="match status" value="1"/>
</dbReference>
<protein>
    <submittedName>
        <fullName evidence="2">Toxin Bro</fullName>
    </submittedName>
</protein>
<dbReference type="EMBL" id="QSQQ01000015">
    <property type="protein sequence ID" value="RGK46451.1"/>
    <property type="molecule type" value="Genomic_DNA"/>
</dbReference>
<dbReference type="Proteomes" id="UP000261208">
    <property type="component" value="Unassembled WGS sequence"/>
</dbReference>
<feature type="domain" description="Bro-N" evidence="1">
    <location>
        <begin position="8"/>
        <end position="108"/>
    </location>
</feature>
<dbReference type="InterPro" id="IPR005039">
    <property type="entry name" value="Ant_C"/>
</dbReference>
<evidence type="ECO:0000259" key="1">
    <source>
        <dbReference type="PROSITE" id="PS51750"/>
    </source>
</evidence>
<dbReference type="GO" id="GO:0003677">
    <property type="term" value="F:DNA binding"/>
    <property type="evidence" value="ECO:0007669"/>
    <property type="project" value="InterPro"/>
</dbReference>
<comment type="caution">
    <text evidence="2">The sequence shown here is derived from an EMBL/GenBank/DDBJ whole genome shotgun (WGS) entry which is preliminary data.</text>
</comment>
<dbReference type="PANTHER" id="PTHR36180:SF2">
    <property type="entry name" value="BRO FAMILY PROTEIN"/>
    <property type="match status" value="1"/>
</dbReference>
<dbReference type="PROSITE" id="PS51750">
    <property type="entry name" value="BRO_N"/>
    <property type="match status" value="1"/>
</dbReference>
<evidence type="ECO:0000313" key="3">
    <source>
        <dbReference type="Proteomes" id="UP000261208"/>
    </source>
</evidence>
<organism evidence="2 3">
    <name type="scientific">Dorea formicigenerans</name>
    <dbReference type="NCBI Taxonomy" id="39486"/>
    <lineage>
        <taxon>Bacteria</taxon>
        <taxon>Bacillati</taxon>
        <taxon>Bacillota</taxon>
        <taxon>Clostridia</taxon>
        <taxon>Lachnospirales</taxon>
        <taxon>Lachnospiraceae</taxon>
        <taxon>Dorea</taxon>
    </lineage>
</organism>
<gene>
    <name evidence="2" type="ORF">DXD10_11545</name>
</gene>
<dbReference type="AlphaFoldDB" id="A0A3E4M9Q8"/>
<evidence type="ECO:0000313" key="2">
    <source>
        <dbReference type="EMBL" id="RGK46451.1"/>
    </source>
</evidence>
<accession>A0A3E4M9Q8</accession>
<proteinExistence type="predicted"/>
<dbReference type="RefSeq" id="WP_117650295.1">
    <property type="nucleotide sequence ID" value="NZ_QSQQ01000015.1"/>
</dbReference>
<dbReference type="Pfam" id="PF03374">
    <property type="entry name" value="ANT"/>
    <property type="match status" value="1"/>
</dbReference>
<name>A0A3E4M9Q8_9FIRM</name>
<dbReference type="PANTHER" id="PTHR36180">
    <property type="entry name" value="DNA-BINDING PROTEIN-RELATED-RELATED"/>
    <property type="match status" value="1"/>
</dbReference>
<dbReference type="Pfam" id="PF02498">
    <property type="entry name" value="Bro-N"/>
    <property type="match status" value="1"/>
</dbReference>
<reference evidence="2 3" key="1">
    <citation type="submission" date="2018-08" db="EMBL/GenBank/DDBJ databases">
        <title>A genome reference for cultivated species of the human gut microbiota.</title>
        <authorList>
            <person name="Zou Y."/>
            <person name="Xue W."/>
            <person name="Luo G."/>
        </authorList>
    </citation>
    <scope>NUCLEOTIDE SEQUENCE [LARGE SCALE GENOMIC DNA]</scope>
    <source>
        <strain evidence="2 3">TF11-11</strain>
    </source>
</reference>
<sequence>MEKTDYKITEFHNSEFGSIRMIEDCGRLLFSGIDVAFALGYAKPRNAINVHCKGALKRGVLTPGGVQSMIFIPEGDVYRLITKSRLKSAQNFEKWVFDEVLPAIRKTGGYMETDLLERVKDNPELLLEFAERLLAENNRNKELQNRVNDMQPKADYFDHFMVEGECTNIRTTAKEIAFPERKFVKLLLKKGFLYRSPSGTLLPYADAKNNALFIVKDYFNNGHLGSQTLITPKGKEFFKDLCAEEI</sequence>